<sequence>MRLKIIEVNFTTKYEWLFKLKDHNDEIYYVMDESFYKKYKIKTPITRQHLDSLEKGQSINAIAREIDNKNIVVQM</sequence>
<dbReference type="RefSeq" id="WP_283418108.1">
    <property type="nucleotide sequence ID" value="NZ_FXUO01000012.1"/>
</dbReference>
<accession>A0ABY1R6G4</accession>
<name>A0ABY1R6G4_9FLAO</name>
<organism evidence="1 2">
    <name type="scientific">Epilithonimonas pallida</name>
    <dbReference type="NCBI Taxonomy" id="373671"/>
    <lineage>
        <taxon>Bacteria</taxon>
        <taxon>Pseudomonadati</taxon>
        <taxon>Bacteroidota</taxon>
        <taxon>Flavobacteriia</taxon>
        <taxon>Flavobacteriales</taxon>
        <taxon>Weeksellaceae</taxon>
        <taxon>Chryseobacterium group</taxon>
        <taxon>Epilithonimonas</taxon>
    </lineage>
</organism>
<comment type="caution">
    <text evidence="1">The sequence shown here is derived from an EMBL/GenBank/DDBJ whole genome shotgun (WGS) entry which is preliminary data.</text>
</comment>
<proteinExistence type="predicted"/>
<dbReference type="EMBL" id="FXUO01000012">
    <property type="protein sequence ID" value="SMP97248.1"/>
    <property type="molecule type" value="Genomic_DNA"/>
</dbReference>
<evidence type="ECO:0000313" key="1">
    <source>
        <dbReference type="EMBL" id="SMP97248.1"/>
    </source>
</evidence>
<evidence type="ECO:0000313" key="2">
    <source>
        <dbReference type="Proteomes" id="UP001158050"/>
    </source>
</evidence>
<keyword evidence="2" id="KW-1185">Reference proteome</keyword>
<reference evidence="1 2" key="1">
    <citation type="submission" date="2017-05" db="EMBL/GenBank/DDBJ databases">
        <authorList>
            <person name="Varghese N."/>
            <person name="Submissions S."/>
        </authorList>
    </citation>
    <scope>NUCLEOTIDE SEQUENCE [LARGE SCALE GENOMIC DNA]</scope>
    <source>
        <strain evidence="1 2">DSM 18015</strain>
    </source>
</reference>
<dbReference type="Proteomes" id="UP001158050">
    <property type="component" value="Unassembled WGS sequence"/>
</dbReference>
<gene>
    <name evidence="1" type="ORF">SAMN05421679_1127</name>
</gene>
<protein>
    <submittedName>
        <fullName evidence="1">Uncharacterized protein</fullName>
    </submittedName>
</protein>